<dbReference type="InterPro" id="IPR040198">
    <property type="entry name" value="Fido_containing"/>
</dbReference>
<evidence type="ECO:0000256" key="2">
    <source>
        <dbReference type="PIRSR" id="PIRSR640198-2"/>
    </source>
</evidence>
<reference evidence="4 5" key="1">
    <citation type="submission" date="2019-09" db="EMBL/GenBank/DDBJ databases">
        <title>Genome sequence of Rhodovastum atsumiense, a diverse member of the Acetobacteraceae family of non-sulfur purple photosynthetic bacteria.</title>
        <authorList>
            <person name="Meyer T."/>
            <person name="Kyndt J."/>
        </authorList>
    </citation>
    <scope>NUCLEOTIDE SEQUENCE [LARGE SCALE GENOMIC DNA]</scope>
    <source>
        <strain evidence="4 5">DSM 21279</strain>
    </source>
</reference>
<keyword evidence="5" id="KW-1185">Reference proteome</keyword>
<proteinExistence type="predicted"/>
<accession>A0A5M6J010</accession>
<gene>
    <name evidence="4" type="ORF">F1189_07865</name>
</gene>
<dbReference type="InterPro" id="IPR036597">
    <property type="entry name" value="Fido-like_dom_sf"/>
</dbReference>
<dbReference type="SUPFAM" id="SSF140931">
    <property type="entry name" value="Fic-like"/>
    <property type="match status" value="1"/>
</dbReference>
<protein>
    <submittedName>
        <fullName evidence="4">Fic family protein</fullName>
    </submittedName>
</protein>
<dbReference type="EMBL" id="VWPK01000009">
    <property type="protein sequence ID" value="KAA5612965.1"/>
    <property type="molecule type" value="Genomic_DNA"/>
</dbReference>
<organism evidence="4 5">
    <name type="scientific">Rhodovastum atsumiense</name>
    <dbReference type="NCBI Taxonomy" id="504468"/>
    <lineage>
        <taxon>Bacteria</taxon>
        <taxon>Pseudomonadati</taxon>
        <taxon>Pseudomonadota</taxon>
        <taxon>Alphaproteobacteria</taxon>
        <taxon>Acetobacterales</taxon>
        <taxon>Acetobacteraceae</taxon>
        <taxon>Rhodovastum</taxon>
    </lineage>
</organism>
<dbReference type="PROSITE" id="PS51459">
    <property type="entry name" value="FIDO"/>
    <property type="match status" value="1"/>
</dbReference>
<keyword evidence="2" id="KW-0547">Nucleotide-binding</keyword>
<dbReference type="AlphaFoldDB" id="A0A5M6J010"/>
<feature type="binding site" evidence="2">
    <location>
        <begin position="241"/>
        <end position="248"/>
    </location>
    <ligand>
        <name>ATP</name>
        <dbReference type="ChEBI" id="CHEBI:30616"/>
    </ligand>
</feature>
<name>A0A5M6J010_9PROT</name>
<dbReference type="Pfam" id="PF02661">
    <property type="entry name" value="Fic"/>
    <property type="match status" value="1"/>
</dbReference>
<sequence>MIGRILADFRILPYNVSLLSRLRIGKVAFEETPARIEPCLLDETGPEIVDLIAALSASSSALGIRLHARSAANLADAVRIMNCYYSNLIEGHNTTPREIERALADQLDPTEERRNLQVEARAHIRVQRDIDRRFAEAALPEPASAEFIRDVHRAFYVDAPEAMLIVRGTGRALRMVPGEFRSTAEHEVMVGRHWPPAGERVAAFMQHFEKRYRFEPLRMGSRILAMAAAHHRLNYIHPFLDGNGRVSRLMSHAMALHAGIGAHGLWSVSRGLARGLESRGEYKRMMDHADSLRQGDLDGRGNLSLRALAEFTTWFLQVCLDQVTCMSGLFALDTLIERLKFYVEQRGLKPEAFALLEQVLQRGELPRGEAARVTGLKERTARDLLSTLVAEGILGSDTPKGPVSLRFPLDAVEVLFPGLFPKA</sequence>
<dbReference type="GO" id="GO:0005524">
    <property type="term" value="F:ATP binding"/>
    <property type="evidence" value="ECO:0007669"/>
    <property type="project" value="UniProtKB-KW"/>
</dbReference>
<comment type="caution">
    <text evidence="4">The sequence shown here is derived from an EMBL/GenBank/DDBJ whole genome shotgun (WGS) entry which is preliminary data.</text>
</comment>
<feature type="active site" evidence="1">
    <location>
        <position position="237"/>
    </location>
</feature>
<feature type="binding site" evidence="2">
    <location>
        <begin position="190"/>
        <end position="193"/>
    </location>
    <ligand>
        <name>ATP</name>
        <dbReference type="ChEBI" id="CHEBI:30616"/>
    </ligand>
</feature>
<evidence type="ECO:0000313" key="4">
    <source>
        <dbReference type="EMBL" id="KAA5612965.1"/>
    </source>
</evidence>
<dbReference type="PANTHER" id="PTHR13504:SF38">
    <property type="entry name" value="FIDO DOMAIN-CONTAINING PROTEIN"/>
    <property type="match status" value="1"/>
</dbReference>
<keyword evidence="2" id="KW-0067">ATP-binding</keyword>
<evidence type="ECO:0000313" key="5">
    <source>
        <dbReference type="Proteomes" id="UP000325255"/>
    </source>
</evidence>
<evidence type="ECO:0000256" key="1">
    <source>
        <dbReference type="PIRSR" id="PIRSR640198-1"/>
    </source>
</evidence>
<dbReference type="PANTHER" id="PTHR13504">
    <property type="entry name" value="FIDO DOMAIN-CONTAINING PROTEIN DDB_G0283145"/>
    <property type="match status" value="1"/>
</dbReference>
<dbReference type="Proteomes" id="UP000325255">
    <property type="component" value="Unassembled WGS sequence"/>
</dbReference>
<feature type="domain" description="Fido" evidence="3">
    <location>
        <begin position="143"/>
        <end position="317"/>
    </location>
</feature>
<dbReference type="Gene3D" id="1.10.3290.10">
    <property type="entry name" value="Fido-like domain"/>
    <property type="match status" value="1"/>
</dbReference>
<evidence type="ECO:0000259" key="3">
    <source>
        <dbReference type="PROSITE" id="PS51459"/>
    </source>
</evidence>
<dbReference type="InterPro" id="IPR003812">
    <property type="entry name" value="Fido"/>
</dbReference>
<dbReference type="OrthoDB" id="9813719at2"/>